<accession>A0A6I4II06</accession>
<keyword evidence="1 2" id="KW-0732">Signal</keyword>
<comment type="caution">
    <text evidence="4">The sequence shown here is derived from an EMBL/GenBank/DDBJ whole genome shotgun (WGS) entry which is preliminary data.</text>
</comment>
<proteinExistence type="predicted"/>
<dbReference type="NCBIfam" id="TIGR04183">
    <property type="entry name" value="Por_Secre_tail"/>
    <property type="match status" value="1"/>
</dbReference>
<keyword evidence="5" id="KW-1185">Reference proteome</keyword>
<dbReference type="Proteomes" id="UP000431264">
    <property type="component" value="Unassembled WGS sequence"/>
</dbReference>
<dbReference type="OrthoDB" id="667194at2"/>
<dbReference type="InterPro" id="IPR026444">
    <property type="entry name" value="Secre_tail"/>
</dbReference>
<dbReference type="EMBL" id="WQLW01000005">
    <property type="protein sequence ID" value="MVO09310.1"/>
    <property type="molecule type" value="Genomic_DNA"/>
</dbReference>
<dbReference type="InterPro" id="IPR038653">
    <property type="entry name" value="Put_CMD_sf"/>
</dbReference>
<evidence type="ECO:0000259" key="3">
    <source>
        <dbReference type="Pfam" id="PF18962"/>
    </source>
</evidence>
<dbReference type="AlphaFoldDB" id="A0A6I4II06"/>
<reference evidence="5" key="1">
    <citation type="submission" date="2019-05" db="EMBL/GenBank/DDBJ databases">
        <title>Flavobacterium profundi sp. nov., isolated from a deep-sea seamount.</title>
        <authorList>
            <person name="Zhang D.-C."/>
        </authorList>
    </citation>
    <scope>NUCLEOTIDE SEQUENCE [LARGE SCALE GENOMIC DNA]</scope>
    <source>
        <strain evidence="5">TP390</strain>
    </source>
</reference>
<dbReference type="Gene3D" id="2.60.120.890">
    <property type="entry name" value="BT2081, beta-jelly-roll domain"/>
    <property type="match status" value="1"/>
</dbReference>
<name>A0A6I4II06_9FLAO</name>
<gene>
    <name evidence="4" type="ORF">GOQ30_09085</name>
</gene>
<evidence type="ECO:0000256" key="1">
    <source>
        <dbReference type="ARBA" id="ARBA00022729"/>
    </source>
</evidence>
<evidence type="ECO:0000313" key="4">
    <source>
        <dbReference type="EMBL" id="MVO09310.1"/>
    </source>
</evidence>
<dbReference type="Pfam" id="PF18962">
    <property type="entry name" value="Por_Secre_tail"/>
    <property type="match status" value="1"/>
</dbReference>
<organism evidence="4 5">
    <name type="scientific">Flavobacterium profundi</name>
    <dbReference type="NCBI Taxonomy" id="1774945"/>
    <lineage>
        <taxon>Bacteria</taxon>
        <taxon>Pseudomonadati</taxon>
        <taxon>Bacteroidota</taxon>
        <taxon>Flavobacteriia</taxon>
        <taxon>Flavobacteriales</taxon>
        <taxon>Flavobacteriaceae</taxon>
        <taxon>Flavobacterium</taxon>
    </lineage>
</organism>
<protein>
    <submittedName>
        <fullName evidence="4">T9SS type A sorting domain-containing protein</fullName>
    </submittedName>
</protein>
<feature type="chain" id="PRO_5026032701" evidence="2">
    <location>
        <begin position="21"/>
        <end position="310"/>
    </location>
</feature>
<feature type="domain" description="Secretion system C-terminal sorting" evidence="3">
    <location>
        <begin position="239"/>
        <end position="309"/>
    </location>
</feature>
<evidence type="ECO:0000256" key="2">
    <source>
        <dbReference type="SAM" id="SignalP"/>
    </source>
</evidence>
<dbReference type="RefSeq" id="WP_140997685.1">
    <property type="nucleotide sequence ID" value="NZ_VDCZ01000005.1"/>
</dbReference>
<evidence type="ECO:0000313" key="5">
    <source>
        <dbReference type="Proteomes" id="UP000431264"/>
    </source>
</evidence>
<sequence length="310" mass="34120">MRKKLLQSLLPCFLLSVCYSQTTLPNPDFENWQNVGSSTEEPTNWNSNKTGGGFASIGPQTCFRESTNPQNGTYCLKLETKSYFGSANVGYGTTGKINAPTSNPNDTYAETVRSDSNFNSPFTGRPDAFLGFFRNTYVGGNSGKIQIILHGDYDVRNPIDANSTPYIIGTAEFTIPSSSTAAWTSFNVPITYLSTDTPSYVLIIADSGNQVGNILWVDNLSLDYSLNAIDFENSNTSVIYPNPTSGNFTLDLKEKNDITISIYDILGKLIYTKTDINDTTFTSNIDLETGTYMVQIISKDKTENIKLIVK</sequence>
<feature type="signal peptide" evidence="2">
    <location>
        <begin position="1"/>
        <end position="20"/>
    </location>
</feature>